<sequence>MQIEENMELDAIINQAQSQIDAAEDAATLDQVRFEFMGKKGKLTDLLKGLGKLSNEERSAAD</sequence>
<dbReference type="InterPro" id="IPR045864">
    <property type="entry name" value="aa-tRNA-synth_II/BPL/LPL"/>
</dbReference>
<evidence type="ECO:0000313" key="3">
    <source>
        <dbReference type="Proteomes" id="UP000001870"/>
    </source>
</evidence>
<dbReference type="GO" id="GO:0005737">
    <property type="term" value="C:cytoplasm"/>
    <property type="evidence" value="ECO:0007669"/>
    <property type="project" value="InterPro"/>
</dbReference>
<feature type="domain" description="Phenylalanine-tRNA ligase class II N-terminal" evidence="1">
    <location>
        <begin position="25"/>
        <end position="60"/>
    </location>
</feature>
<dbReference type="InterPro" id="IPR004188">
    <property type="entry name" value="Phe-tRNA_ligase_II_N"/>
</dbReference>
<dbReference type="GO" id="GO:0004826">
    <property type="term" value="F:phenylalanine-tRNA ligase activity"/>
    <property type="evidence" value="ECO:0007669"/>
    <property type="project" value="InterPro"/>
</dbReference>
<dbReference type="KEGG" id="amc:MADE_1008250"/>
<dbReference type="Gene3D" id="3.30.930.10">
    <property type="entry name" value="Bira Bifunctional Protein, Domain 2"/>
    <property type="match status" value="1"/>
</dbReference>
<evidence type="ECO:0000313" key="2">
    <source>
        <dbReference type="EMBL" id="AEA97790.2"/>
    </source>
</evidence>
<dbReference type="RefSeq" id="WP_023559631.1">
    <property type="nucleotide sequence ID" value="NC_011138.3"/>
</dbReference>
<dbReference type="EMBL" id="CP001103">
    <property type="protein sequence ID" value="AEA97790.2"/>
    <property type="molecule type" value="Genomic_DNA"/>
</dbReference>
<organism evidence="2 3">
    <name type="scientific">Alteromonas mediterranea (strain DSM 17117 / CIP 110805 / LMG 28347 / Deep ecotype)</name>
    <dbReference type="NCBI Taxonomy" id="1774373"/>
    <lineage>
        <taxon>Bacteria</taxon>
        <taxon>Pseudomonadati</taxon>
        <taxon>Pseudomonadota</taxon>
        <taxon>Gammaproteobacteria</taxon>
        <taxon>Alteromonadales</taxon>
        <taxon>Alteromonadaceae</taxon>
        <taxon>Alteromonas/Salinimonas group</taxon>
        <taxon>Alteromonas</taxon>
    </lineage>
</organism>
<proteinExistence type="predicted"/>
<dbReference type="InterPro" id="IPR010978">
    <property type="entry name" value="tRNA-bd_arm"/>
</dbReference>
<reference evidence="2 3" key="2">
    <citation type="journal article" date="2015" name="Antonie Van Leeuwenhoek">
        <title>Ecophysiological diversity of a novel member of the genus Alteromonas, and description of Alteromonas mediterranea sp. nov.</title>
        <authorList>
            <person name="Ivanova E.P."/>
            <person name="Lopez-Perez M."/>
            <person name="Zabalos M."/>
            <person name="Nguyen S.H."/>
            <person name="Webb H.K."/>
            <person name="Ryan J."/>
            <person name="Lagutin K."/>
            <person name="Vyssotski M."/>
            <person name="Crawford R.J."/>
            <person name="Rodriguez-Valera F."/>
        </authorList>
    </citation>
    <scope>NUCLEOTIDE SEQUENCE [LARGE SCALE GENOMIC DNA]</scope>
    <source>
        <strain evidence="3">DSM 17117 / CIP 110805 / LMG 28347 / Deep ecotype</strain>
    </source>
</reference>
<gene>
    <name evidence="2" type="ordered locus">MADE_1008250</name>
</gene>
<dbReference type="Proteomes" id="UP000001870">
    <property type="component" value="Chromosome"/>
</dbReference>
<dbReference type="SUPFAM" id="SSF46589">
    <property type="entry name" value="tRNA-binding arm"/>
    <property type="match status" value="1"/>
</dbReference>
<dbReference type="GO" id="GO:0006432">
    <property type="term" value="P:phenylalanyl-tRNA aminoacylation"/>
    <property type="evidence" value="ECO:0007669"/>
    <property type="project" value="InterPro"/>
</dbReference>
<reference evidence="2 3" key="1">
    <citation type="journal article" date="2008" name="ISME J.">
        <title>Comparative genomics of two ecotypes of the marine planktonic copiotroph Alteromonas macleodii suggests alternative lifestyles associated with different kinds of particulate organic matter.</title>
        <authorList>
            <person name="Ivars-Martinez E."/>
            <person name="Martin-Cuadrado A.B."/>
            <person name="D'Auria G."/>
            <person name="Mira A."/>
            <person name="Ferriera S."/>
            <person name="Johnson J."/>
            <person name="Friedman R."/>
            <person name="Rodriguez-Valera F."/>
        </authorList>
    </citation>
    <scope>NUCLEOTIDE SEQUENCE [LARGE SCALE GENOMIC DNA]</scope>
    <source>
        <strain evidence="3">DSM 17117 / CIP 110805 / LMG 28347 / Deep ecotype</strain>
    </source>
</reference>
<protein>
    <recommendedName>
        <fullName evidence="1">Phenylalanine-tRNA ligase class II N-terminal domain-containing protein</fullName>
    </recommendedName>
</protein>
<name>F2G9B1_ALTMD</name>
<dbReference type="Pfam" id="PF02912">
    <property type="entry name" value="Phe_tRNA-synt_N"/>
    <property type="match status" value="1"/>
</dbReference>
<dbReference type="GO" id="GO:0005524">
    <property type="term" value="F:ATP binding"/>
    <property type="evidence" value="ECO:0007669"/>
    <property type="project" value="InterPro"/>
</dbReference>
<evidence type="ECO:0000259" key="1">
    <source>
        <dbReference type="Pfam" id="PF02912"/>
    </source>
</evidence>
<dbReference type="AlphaFoldDB" id="F2G9B1"/>
<dbReference type="HOGENOM" id="CLU_199150_0_0_6"/>
<keyword evidence="3" id="KW-1185">Reference proteome</keyword>
<accession>F2G9B1</accession>